<dbReference type="GO" id="GO:0006644">
    <property type="term" value="P:phospholipid metabolic process"/>
    <property type="evidence" value="ECO:0007669"/>
    <property type="project" value="InterPro"/>
</dbReference>
<dbReference type="GO" id="GO:0008195">
    <property type="term" value="F:phosphatidate phosphatase activity"/>
    <property type="evidence" value="ECO:0007669"/>
    <property type="project" value="TreeGrafter"/>
</dbReference>
<evidence type="ECO:0000313" key="9">
    <source>
        <dbReference type="Proteomes" id="UP000631181"/>
    </source>
</evidence>
<accession>A0A8J8WLX5</accession>
<dbReference type="GO" id="GO:0016020">
    <property type="term" value="C:membrane"/>
    <property type="evidence" value="ECO:0007669"/>
    <property type="project" value="UniProtKB-SubCell"/>
</dbReference>
<evidence type="ECO:0000259" key="7">
    <source>
        <dbReference type="SMART" id="SM00014"/>
    </source>
</evidence>
<evidence type="ECO:0000256" key="4">
    <source>
        <dbReference type="ARBA" id="ARBA00022989"/>
    </source>
</evidence>
<keyword evidence="5 6" id="KW-0472">Membrane</keyword>
<keyword evidence="4 6" id="KW-1133">Transmembrane helix</keyword>
<comment type="similarity">
    <text evidence="2">Belongs to the PA-phosphatase related phosphoesterase family.</text>
</comment>
<name>A0A8J8WLX5_9EURO</name>
<dbReference type="EMBL" id="WIWV01000011">
    <property type="protein sequence ID" value="KAF7718856.1"/>
    <property type="molecule type" value="Genomic_DNA"/>
</dbReference>
<feature type="domain" description="Phosphatidic acid phosphatase type 2/haloperoxidase" evidence="7">
    <location>
        <begin position="115"/>
        <end position="297"/>
    </location>
</feature>
<comment type="subcellular location">
    <subcellularLocation>
        <location evidence="1">Membrane</location>
        <topology evidence="1">Multi-pass membrane protein</topology>
    </subcellularLocation>
</comment>
<proteinExistence type="inferred from homology"/>
<dbReference type="PANTHER" id="PTHR10165">
    <property type="entry name" value="LIPID PHOSPHATE PHOSPHATASE"/>
    <property type="match status" value="1"/>
</dbReference>
<dbReference type="OrthoDB" id="10030083at2759"/>
<feature type="transmembrane region" description="Helical" evidence="6">
    <location>
        <begin position="279"/>
        <end position="297"/>
    </location>
</feature>
<dbReference type="Proteomes" id="UP000631181">
    <property type="component" value="Unassembled WGS sequence"/>
</dbReference>
<feature type="transmembrane region" description="Helical" evidence="6">
    <location>
        <begin position="16"/>
        <end position="39"/>
    </location>
</feature>
<dbReference type="GO" id="GO:0046839">
    <property type="term" value="P:phospholipid dephosphorylation"/>
    <property type="evidence" value="ECO:0007669"/>
    <property type="project" value="TreeGrafter"/>
</dbReference>
<dbReference type="FunFam" id="1.20.144.10:FF:000042">
    <property type="entry name" value="PAP2 domain protein"/>
    <property type="match status" value="1"/>
</dbReference>
<keyword evidence="9" id="KW-1185">Reference proteome</keyword>
<evidence type="ECO:0000256" key="6">
    <source>
        <dbReference type="SAM" id="Phobius"/>
    </source>
</evidence>
<feature type="transmembrane region" description="Helical" evidence="6">
    <location>
        <begin position="246"/>
        <end position="273"/>
    </location>
</feature>
<dbReference type="CDD" id="cd03390">
    <property type="entry name" value="PAP2_containing_1_like"/>
    <property type="match status" value="1"/>
</dbReference>
<dbReference type="InterPro" id="IPR043216">
    <property type="entry name" value="PAP-like"/>
</dbReference>
<evidence type="ECO:0000256" key="5">
    <source>
        <dbReference type="ARBA" id="ARBA00023136"/>
    </source>
</evidence>
<protein>
    <recommendedName>
        <fullName evidence="7">Phosphatidic acid phosphatase type 2/haloperoxidase domain-containing protein</fullName>
    </recommendedName>
</protein>
<feature type="transmembrane region" description="Helical" evidence="6">
    <location>
        <begin position="68"/>
        <end position="89"/>
    </location>
</feature>
<dbReference type="InterPro" id="IPR000326">
    <property type="entry name" value="PAP2/HPO"/>
</dbReference>
<dbReference type="AlphaFoldDB" id="A0A8J8WLX5"/>
<dbReference type="SMART" id="SM00014">
    <property type="entry name" value="acidPPc"/>
    <property type="match status" value="1"/>
</dbReference>
<dbReference type="Pfam" id="PF01569">
    <property type="entry name" value="PAP2"/>
    <property type="match status" value="1"/>
</dbReference>
<dbReference type="InterPro" id="IPR036938">
    <property type="entry name" value="PAP2/HPO_sf"/>
</dbReference>
<dbReference type="Gene3D" id="1.20.144.10">
    <property type="entry name" value="Phosphatidic acid phosphatase type 2/haloperoxidase"/>
    <property type="match status" value="1"/>
</dbReference>
<sequence>MGPLSPKSVMAHISKLLVLSYIIDWVFIIGIALIGYGFYKQDPNQHAFYLTDPSISYPYKEKETVSTAALILASVLGPAVVVFVGAIFVPGTAAVGGQRPSTSQLLLRKLWEWNAGWLGLGLALASAWTATQGLKTVLGRPRPDFLGRCDPDLSQIAKYVVSGLGGKVSGAPTLVDWKICRNQDRTVRVDGFSSFPSGHSSFSFAGLGYLTLWLAAKCSVVFPYLPHFPVEGDDYSDDRASIRNRGAAPPVLSMIIVFFPACVAFFIAASRWFDYRHHGWDIIAGSIIGIFFAWIGIRMYHLPLQRGAGWTWGPRSPRRAFVRGMGFPSSVGTDSWSYTHDNRAGFSTNGVHSAEPVHDVENIPMQGEQAFPVEGV</sequence>
<gene>
    <name evidence="8" type="ORF">PECM_000778</name>
</gene>
<dbReference type="SUPFAM" id="SSF48317">
    <property type="entry name" value="Acid phosphatase/Vanadium-dependent haloperoxidase"/>
    <property type="match status" value="1"/>
</dbReference>
<comment type="caution">
    <text evidence="8">The sequence shown here is derived from an EMBL/GenBank/DDBJ whole genome shotgun (WGS) entry which is preliminary data.</text>
</comment>
<evidence type="ECO:0000313" key="8">
    <source>
        <dbReference type="EMBL" id="KAF7718856.1"/>
    </source>
</evidence>
<evidence type="ECO:0000256" key="1">
    <source>
        <dbReference type="ARBA" id="ARBA00004141"/>
    </source>
</evidence>
<evidence type="ECO:0000256" key="2">
    <source>
        <dbReference type="ARBA" id="ARBA00008816"/>
    </source>
</evidence>
<feature type="transmembrane region" description="Helical" evidence="6">
    <location>
        <begin position="202"/>
        <end position="225"/>
    </location>
</feature>
<evidence type="ECO:0000256" key="3">
    <source>
        <dbReference type="ARBA" id="ARBA00022692"/>
    </source>
</evidence>
<keyword evidence="3 6" id="KW-0812">Transmembrane</keyword>
<dbReference type="PANTHER" id="PTHR10165:SF154">
    <property type="entry name" value="PAP2 DOMAIN PROTEIN (AFU_ORTHOLOGUE AFUA_1G09730)"/>
    <property type="match status" value="1"/>
</dbReference>
<feature type="transmembrane region" description="Helical" evidence="6">
    <location>
        <begin position="110"/>
        <end position="130"/>
    </location>
</feature>
<organism evidence="8 9">
    <name type="scientific">Penicillium ucsense</name>
    <dbReference type="NCBI Taxonomy" id="2839758"/>
    <lineage>
        <taxon>Eukaryota</taxon>
        <taxon>Fungi</taxon>
        <taxon>Dikarya</taxon>
        <taxon>Ascomycota</taxon>
        <taxon>Pezizomycotina</taxon>
        <taxon>Eurotiomycetes</taxon>
        <taxon>Eurotiomycetidae</taxon>
        <taxon>Eurotiales</taxon>
        <taxon>Aspergillaceae</taxon>
        <taxon>Penicillium</taxon>
    </lineage>
</organism>
<reference evidence="8" key="1">
    <citation type="journal article" date="2020" name="Front. Microbiol.">
        <title>Gene regulatory networks of Penicillium echinulatum 2HH and Penicillium oxalicum 114-2 inferred by a computational biology approach.</title>
        <authorList>
            <person name="Lenz A.R."/>
            <person name="Galan-Vasquez E."/>
            <person name="Balbinot E."/>
            <person name="De Abreu F.P."/>
            <person name="De Oliveira N.S."/>
            <person name="Da Rosa L.O."/>
            <person name="De Avila E Silva S."/>
            <person name="Camassola M."/>
            <person name="Dillon A.J.P."/>
            <person name="Perez-Rueda E."/>
        </authorList>
    </citation>
    <scope>NUCLEOTIDE SEQUENCE</scope>
    <source>
        <strain evidence="8">S1M29</strain>
    </source>
</reference>